<protein>
    <recommendedName>
        <fullName evidence="5 9">Alpha-acetolactate decarboxylase</fullName>
        <ecNumber evidence="4 9">4.1.1.5</ecNumber>
    </recommendedName>
</protein>
<dbReference type="PANTHER" id="PTHR35524:SF1">
    <property type="entry name" value="ALPHA-ACETOLACTATE DECARBOXYLASE"/>
    <property type="match status" value="1"/>
</dbReference>
<dbReference type="Gene3D" id="3.30.1330.80">
    <property type="entry name" value="Hypothetical protein, similar to alpha- acetolactate decarboxylase, domain 2"/>
    <property type="match status" value="2"/>
</dbReference>
<keyword evidence="11" id="KW-1185">Reference proteome</keyword>
<comment type="similarity">
    <text evidence="3 9">Belongs to the alpha-acetolactate decarboxylase family.</text>
</comment>
<proteinExistence type="inferred from homology"/>
<dbReference type="EMBL" id="JAAIWK010000043">
    <property type="protein sequence ID" value="NEY21651.1"/>
    <property type="molecule type" value="Genomic_DNA"/>
</dbReference>
<evidence type="ECO:0000256" key="9">
    <source>
        <dbReference type="PIRNR" id="PIRNR001332"/>
    </source>
</evidence>
<reference evidence="10 11" key="1">
    <citation type="submission" date="2020-02" db="EMBL/GenBank/DDBJ databases">
        <authorList>
            <person name="Feng H."/>
        </authorList>
    </citation>
    <scope>NUCLEOTIDE SEQUENCE [LARGE SCALE GENOMIC DNA]</scope>
    <source>
        <strain evidence="10 11">Gsoil 114</strain>
    </source>
</reference>
<keyword evidence="7 9" id="KW-0005">Acetoin biosynthesis</keyword>
<dbReference type="RefSeq" id="WP_025727966.1">
    <property type="nucleotide sequence ID" value="NZ_JAAIWK010000043.1"/>
</dbReference>
<reference evidence="10 11" key="2">
    <citation type="submission" date="2020-03" db="EMBL/GenBank/DDBJ databases">
        <title>Bacillus aquiflavi sp. nov., isolated from yellow water of strong flavor Chinese baijiu in Yibin region of China.</title>
        <authorList>
            <person name="Xie J."/>
        </authorList>
    </citation>
    <scope>NUCLEOTIDE SEQUENCE [LARGE SCALE GENOMIC DNA]</scope>
    <source>
        <strain evidence="10 11">Gsoil 114</strain>
    </source>
</reference>
<name>A0A6M0PAT0_9BACI</name>
<dbReference type="AlphaFoldDB" id="A0A6M0PAT0"/>
<dbReference type="InterPro" id="IPR005128">
    <property type="entry name" value="Acetolactate_a_deCO2ase"/>
</dbReference>
<evidence type="ECO:0000256" key="4">
    <source>
        <dbReference type="ARBA" id="ARBA00013204"/>
    </source>
</evidence>
<evidence type="ECO:0000256" key="7">
    <source>
        <dbReference type="ARBA" id="ARBA00023061"/>
    </source>
</evidence>
<evidence type="ECO:0000256" key="1">
    <source>
        <dbReference type="ARBA" id="ARBA00001784"/>
    </source>
</evidence>
<dbReference type="PIRSF" id="PIRSF001332">
    <property type="entry name" value="Acetolac_decarb"/>
    <property type="match status" value="1"/>
</dbReference>
<dbReference type="PANTHER" id="PTHR35524">
    <property type="entry name" value="ALPHA-ACETOLACTATE DECARBOXYLASE"/>
    <property type="match status" value="1"/>
</dbReference>
<comment type="caution">
    <text evidence="10">The sequence shown here is derived from an EMBL/GenBank/DDBJ whole genome shotgun (WGS) entry which is preliminary data.</text>
</comment>
<dbReference type="GO" id="GO:0047605">
    <property type="term" value="F:acetolactate decarboxylase activity"/>
    <property type="evidence" value="ECO:0007669"/>
    <property type="project" value="UniProtKB-UniRule"/>
</dbReference>
<dbReference type="Proteomes" id="UP000476934">
    <property type="component" value="Unassembled WGS sequence"/>
</dbReference>
<sequence>MSMVIQPQDLKASARSFDEVYQLSTMTSLLDGVYVSDKTFSELKKQGDFGIGTFEHLDGELIAFDNEFYQLKSDGTANIVKDEDKSPFCSLTHFKTDLTYNIERPMTREEFEQLIKDLVRSENLFYAIRVDGVFKEMKTRTVSYQEEAIPMTEAVKVQPIFTFNDISGTLAGFWTPAYAQGIAVPGFHFHFIDDERTGGGHVFDYVIEQGKIQISTKTHMNLHLPETDAFLNANLSRSDLADELEKTEGMAE</sequence>
<dbReference type="SUPFAM" id="SSF117856">
    <property type="entry name" value="AF0104/ALDC/Ptd012-like"/>
    <property type="match status" value="1"/>
</dbReference>
<evidence type="ECO:0000256" key="6">
    <source>
        <dbReference type="ARBA" id="ARBA00022793"/>
    </source>
</evidence>
<organism evidence="10 11">
    <name type="scientific">Heyndrickxia ginsengihumi</name>
    <dbReference type="NCBI Taxonomy" id="363870"/>
    <lineage>
        <taxon>Bacteria</taxon>
        <taxon>Bacillati</taxon>
        <taxon>Bacillota</taxon>
        <taxon>Bacilli</taxon>
        <taxon>Bacillales</taxon>
        <taxon>Bacillaceae</taxon>
        <taxon>Heyndrickxia</taxon>
    </lineage>
</organism>
<dbReference type="NCBIfam" id="TIGR01252">
    <property type="entry name" value="acetolac_decarb"/>
    <property type="match status" value="1"/>
</dbReference>
<evidence type="ECO:0000256" key="5">
    <source>
        <dbReference type="ARBA" id="ARBA00020164"/>
    </source>
</evidence>
<dbReference type="GO" id="GO:0045151">
    <property type="term" value="P:acetoin biosynthetic process"/>
    <property type="evidence" value="ECO:0007669"/>
    <property type="project" value="UniProtKB-UniRule"/>
</dbReference>
<comment type="pathway">
    <text evidence="2 9">Polyol metabolism; (R,R)-butane-2,3-diol biosynthesis; (R,R)-butane-2,3-diol from pyruvate: step 2/3.</text>
</comment>
<dbReference type="CDD" id="cd17299">
    <property type="entry name" value="acetolactate_decarboxylase"/>
    <property type="match status" value="1"/>
</dbReference>
<comment type="catalytic activity">
    <reaction evidence="1 9">
        <text>(2S)-2-acetolactate + H(+) = (R)-acetoin + CO2</text>
        <dbReference type="Rhea" id="RHEA:21580"/>
        <dbReference type="ChEBI" id="CHEBI:15378"/>
        <dbReference type="ChEBI" id="CHEBI:15686"/>
        <dbReference type="ChEBI" id="CHEBI:16526"/>
        <dbReference type="ChEBI" id="CHEBI:58476"/>
        <dbReference type="EC" id="4.1.1.5"/>
    </reaction>
</comment>
<dbReference type="UniPathway" id="UPA00626">
    <property type="reaction ID" value="UER00678"/>
</dbReference>
<evidence type="ECO:0000256" key="2">
    <source>
        <dbReference type="ARBA" id="ARBA00005170"/>
    </source>
</evidence>
<evidence type="ECO:0000256" key="8">
    <source>
        <dbReference type="ARBA" id="ARBA00023239"/>
    </source>
</evidence>
<keyword evidence="8 9" id="KW-0456">Lyase</keyword>
<evidence type="ECO:0000313" key="10">
    <source>
        <dbReference type="EMBL" id="NEY21651.1"/>
    </source>
</evidence>
<evidence type="ECO:0000313" key="11">
    <source>
        <dbReference type="Proteomes" id="UP000476934"/>
    </source>
</evidence>
<accession>A0A6M0PAT0</accession>
<keyword evidence="6 9" id="KW-0210">Decarboxylase</keyword>
<dbReference type="EC" id="4.1.1.5" evidence="4 9"/>
<gene>
    <name evidence="10" type="primary">budA</name>
    <name evidence="10" type="ORF">G4D61_17170</name>
</gene>
<dbReference type="Pfam" id="PF03306">
    <property type="entry name" value="AAL_decarboxy"/>
    <property type="match status" value="1"/>
</dbReference>
<evidence type="ECO:0000256" key="3">
    <source>
        <dbReference type="ARBA" id="ARBA00007106"/>
    </source>
</evidence>